<dbReference type="InterPro" id="IPR001547">
    <property type="entry name" value="Glyco_hydro_5"/>
</dbReference>
<dbReference type="SUPFAM" id="SSF51445">
    <property type="entry name" value="(Trans)glycosidases"/>
    <property type="match status" value="2"/>
</dbReference>
<comment type="catalytic activity">
    <reaction evidence="1 11">
        <text>Hydrolysis of terminal, non-reducing beta-D-glucosyl residues with release of beta-D-glucose.</text>
        <dbReference type="EC" id="3.2.1.21"/>
    </reaction>
</comment>
<evidence type="ECO:0000256" key="2">
    <source>
        <dbReference type="ARBA" id="ARBA00010838"/>
    </source>
</evidence>
<evidence type="ECO:0000256" key="7">
    <source>
        <dbReference type="ARBA" id="ARBA00023295"/>
    </source>
</evidence>
<dbReference type="HOGENOM" id="CLU_279763_0_0_11"/>
<dbReference type="PROSITE" id="PS00653">
    <property type="entry name" value="GLYCOSYL_HYDROL_F1_2"/>
    <property type="match status" value="1"/>
</dbReference>
<feature type="binding site" evidence="10">
    <location>
        <begin position="1083"/>
        <end position="1084"/>
    </location>
    <ligand>
        <name>substrate</name>
    </ligand>
</feature>
<feature type="binding site" evidence="10">
    <location>
        <position position="955"/>
    </location>
    <ligand>
        <name>substrate</name>
    </ligand>
</feature>
<dbReference type="InterPro" id="IPR017853">
    <property type="entry name" value="GH"/>
</dbReference>
<name>K7SNV5_ACIA4</name>
<evidence type="ECO:0000313" key="13">
    <source>
        <dbReference type="EMBL" id="AFV90860.1"/>
    </source>
</evidence>
<dbReference type="EC" id="3.2.1.21" evidence="3 11"/>
<evidence type="ECO:0000313" key="14">
    <source>
        <dbReference type="Proteomes" id="UP000000214"/>
    </source>
</evidence>
<organism evidence="13 14">
    <name type="scientific">Acidipropionibacterium acidipropionici (strain ATCC 4875 / DSM 20272 / JCM 6432 / NBRC 12425 / NCIMB 8070 / 4)</name>
    <name type="common">Propionibacterium acidipropionici</name>
    <dbReference type="NCBI Taxonomy" id="1171373"/>
    <lineage>
        <taxon>Bacteria</taxon>
        <taxon>Bacillati</taxon>
        <taxon>Actinomycetota</taxon>
        <taxon>Actinomycetes</taxon>
        <taxon>Propionibacteriales</taxon>
        <taxon>Propionibacteriaceae</taxon>
        <taxon>Acidipropionibacterium</taxon>
    </lineage>
</organism>
<dbReference type="FunFam" id="3.20.20.80:FF:000004">
    <property type="entry name" value="Beta-glucosidase 6-phospho-beta-glucosidase"/>
    <property type="match status" value="1"/>
</dbReference>
<dbReference type="InterPro" id="IPR001360">
    <property type="entry name" value="Glyco_hydro_1"/>
</dbReference>
<dbReference type="PANTHER" id="PTHR10353">
    <property type="entry name" value="GLYCOSYL HYDROLASE"/>
    <property type="match status" value="1"/>
</dbReference>
<dbReference type="AlphaFoldDB" id="K7SNV5"/>
<gene>
    <name evidence="13" type="ordered locus">PACID_31000</name>
</gene>
<evidence type="ECO:0000256" key="4">
    <source>
        <dbReference type="ARBA" id="ARBA00022801"/>
    </source>
</evidence>
<dbReference type="Proteomes" id="UP000000214">
    <property type="component" value="Chromosome"/>
</dbReference>
<protein>
    <recommendedName>
        <fullName evidence="3 11">Beta-glucosidase</fullName>
        <ecNumber evidence="3 11">3.2.1.21</ecNumber>
    </recommendedName>
</protein>
<dbReference type="PATRIC" id="fig|1171373.8.peg.3045"/>
<feature type="binding site" evidence="10">
    <location>
        <position position="778"/>
    </location>
    <ligand>
        <name>substrate</name>
    </ligand>
</feature>
<evidence type="ECO:0000256" key="8">
    <source>
        <dbReference type="ARBA" id="ARBA00023326"/>
    </source>
</evidence>
<dbReference type="Pfam" id="PF00232">
    <property type="entry name" value="Glyco_hydro_1"/>
    <property type="match status" value="1"/>
</dbReference>
<evidence type="ECO:0000256" key="9">
    <source>
        <dbReference type="PIRSR" id="PIRSR617736-1"/>
    </source>
</evidence>
<reference evidence="13 14" key="1">
    <citation type="journal article" date="2012" name="BMC Genomics">
        <title>The genome sequence of Propionibacterium acidipropionici provides insights into its biotechnological and industrial potential.</title>
        <authorList>
            <person name="Parizzi L.P."/>
            <person name="Grassi M.C."/>
            <person name="Llerena L.A."/>
            <person name="Carazzolle M.F."/>
            <person name="Queiroz V.L."/>
            <person name="Lunardi I."/>
            <person name="Zeidler A.F."/>
            <person name="Teixeira P.J."/>
            <person name="Mieczkowski P."/>
            <person name="Rincones J."/>
            <person name="Pereira G.A."/>
        </authorList>
    </citation>
    <scope>NUCLEOTIDE SEQUENCE [LARGE SCALE GENOMIC DNA]</scope>
    <source>
        <strain evidence="14">ATCC 4875 / DSM 20272 / JCM 6432 / NBRC 12425 / NCIMB 8070</strain>
    </source>
</reference>
<dbReference type="GO" id="GO:0008422">
    <property type="term" value="F:beta-glucosidase activity"/>
    <property type="evidence" value="ECO:0007669"/>
    <property type="project" value="UniProtKB-EC"/>
</dbReference>
<dbReference type="InterPro" id="IPR029062">
    <property type="entry name" value="Class_I_gatase-like"/>
</dbReference>
<sequence length="1125" mass="123104">MQRHDHRLPDVWLGANFWSRTGGPLMWRHYSPTVVREELSALADHGLTMTRSFFYWPDFQPAPERLDEEKVSHFADFLAAHAELGMTTVPTFIVGHMSGENWDPSWRAGRPIYSDVWMVSQQAWFIEHLTARFADHPAIAGWLISNEIPIYGGQAPEPVVTAWARLMVQAVRAGGGRQPVSIGDGAWGLEVSGHDSGFSVRRLAELTDFVGPHVYAMETDVIRSHLKAAFICELAAVGDRPVVLEEFGLSSDFATGAKAERFYRQFLFTTLTAGATGWIAWNNTDYDDLAAQRPYSHHPFEMHFGITDSRGRPKPPLKALEEFSGVLAAIELTRCRRADVDAALVVPSYLSAGYPFHDEAQRRLAAAHGEQAYIAAREAGLPVGVVREEEDGGLPGGYRLYLLPSVKELAGPSWLQLAELARGGATVYVSYCAGESPDQRGPWWSATEELFGVRNDLAYGLNDPVDDVVTIRFTADFGDIRAGQTLEFTAAGNENSRAYLPVEVIDGRVVAVDRNGRPMIVVKEHGSGRAVLSTIPVEHFAARRRGANPEDTWRLYQALASMASIPRPLGVDDPRVLVDSLERDDGVVFHILVSEHPDRARIRLDGQPGLIKPDGLTDLDGEPVGDSVLLDPYGVAVLRSGAGDAESTGGMSGTGPHDDRLRLQRPFTFGVATAAYQIEGAAAEGGRGPSIWDTFSHTPGRTLGGDTGDVACDHYHRFASDIALMAELGVDAYRMSISWPRVQPEGTGRLNPEGIAFYRRVLTMLREHGIRPVVTLYHWDLPQPLQDAGGWTVRETAAAFARYAATMAREFDDLAVDWTTLNEPWCSAFLGHCSGVHAPGVTDPATSLLVAHHLNLAHGMAIARIRGELGSRARCSVALNLHVTRPADPDDPADVAAAERIGTLGNDVFLAPMLEGRLPDALVAATSALTDWSFVTDGDLAVIHQPLDLLGVNYYSSNVVRRRRATDPRNSGGHGDTGVSPWPGCDDITFLDPTGPLTAMGCNIDPDALTELLVGLGRRFPGLPLMITENGAAFPDGADAEGRVEDVERIGYLEQHLAAVGRARQSGADVRGYFLWSLLDNFEWSWGYTRRFGIVHVDYRTLRRTPKASFAWYRDLIGSRVLTID</sequence>
<dbReference type="InterPro" id="IPR033132">
    <property type="entry name" value="GH_1_N_CS"/>
</dbReference>
<comment type="similarity">
    <text evidence="2 11">Belongs to the glycosyl hydrolase 1 family.</text>
</comment>
<evidence type="ECO:0000256" key="10">
    <source>
        <dbReference type="PIRSR" id="PIRSR617736-2"/>
    </source>
</evidence>
<feature type="binding site" evidence="10">
    <location>
        <position position="677"/>
    </location>
    <ligand>
        <name>substrate</name>
    </ligand>
</feature>
<keyword evidence="7 11" id="KW-0326">Glycosidase</keyword>
<evidence type="ECO:0000256" key="5">
    <source>
        <dbReference type="ARBA" id="ARBA00023001"/>
    </source>
</evidence>
<keyword evidence="8" id="KW-0624">Polysaccharide degradation</keyword>
<dbReference type="KEGG" id="pbo:PACID_31000"/>
<evidence type="ECO:0000256" key="6">
    <source>
        <dbReference type="ARBA" id="ARBA00023277"/>
    </source>
</evidence>
<feature type="binding site" evidence="10">
    <location>
        <position position="822"/>
    </location>
    <ligand>
        <name>substrate</name>
    </ligand>
</feature>
<evidence type="ECO:0000256" key="1">
    <source>
        <dbReference type="ARBA" id="ARBA00000448"/>
    </source>
</evidence>
<dbReference type="NCBIfam" id="TIGR03356">
    <property type="entry name" value="BGL"/>
    <property type="match status" value="1"/>
</dbReference>
<evidence type="ECO:0000256" key="11">
    <source>
        <dbReference type="RuleBase" id="RU361175"/>
    </source>
</evidence>
<dbReference type="RefSeq" id="WP_015071754.1">
    <property type="nucleotide sequence ID" value="NC_019395.1"/>
</dbReference>
<evidence type="ECO:0000259" key="12">
    <source>
        <dbReference type="Pfam" id="PF00150"/>
    </source>
</evidence>
<accession>K7SNV5</accession>
<dbReference type="GO" id="GO:0030245">
    <property type="term" value="P:cellulose catabolic process"/>
    <property type="evidence" value="ECO:0007669"/>
    <property type="project" value="UniProtKB-KW"/>
</dbReference>
<keyword evidence="6" id="KW-0119">Carbohydrate metabolism</keyword>
<feature type="active site" description="Nucleophile" evidence="9">
    <location>
        <position position="1029"/>
    </location>
</feature>
<dbReference type="eggNOG" id="COG3934">
    <property type="taxonomic scope" value="Bacteria"/>
</dbReference>
<feature type="active site" description="Proton donor" evidence="9">
    <location>
        <position position="823"/>
    </location>
</feature>
<keyword evidence="4 11" id="KW-0378">Hydrolase</keyword>
<dbReference type="Gene3D" id="3.20.20.80">
    <property type="entry name" value="Glycosidases"/>
    <property type="match status" value="2"/>
</dbReference>
<dbReference type="STRING" id="1171373.PACID_31000"/>
<dbReference type="EMBL" id="CP003493">
    <property type="protein sequence ID" value="AFV90860.1"/>
    <property type="molecule type" value="Genomic_DNA"/>
</dbReference>
<evidence type="ECO:0000256" key="3">
    <source>
        <dbReference type="ARBA" id="ARBA00012744"/>
    </source>
</evidence>
<feature type="domain" description="Glycoside hydrolase family 5" evidence="12">
    <location>
        <begin position="39"/>
        <end position="286"/>
    </location>
</feature>
<dbReference type="PRINTS" id="PR00131">
    <property type="entry name" value="GLHYDRLASE1"/>
</dbReference>
<keyword evidence="5" id="KW-0136">Cellulose degradation</keyword>
<dbReference type="InterPro" id="IPR017736">
    <property type="entry name" value="Glyco_hydro_1_beta-glucosidase"/>
</dbReference>
<dbReference type="Gene3D" id="3.40.50.880">
    <property type="match status" value="1"/>
</dbReference>
<feature type="binding site" evidence="10">
    <location>
        <position position="1076"/>
    </location>
    <ligand>
        <name>substrate</name>
    </ligand>
</feature>
<dbReference type="Pfam" id="PF00150">
    <property type="entry name" value="Cellulase"/>
    <property type="match status" value="1"/>
</dbReference>
<dbReference type="PANTHER" id="PTHR10353:SF36">
    <property type="entry name" value="LP05116P"/>
    <property type="match status" value="1"/>
</dbReference>
<proteinExistence type="inferred from homology"/>
<dbReference type="GO" id="GO:0005829">
    <property type="term" value="C:cytosol"/>
    <property type="evidence" value="ECO:0007669"/>
    <property type="project" value="TreeGrafter"/>
</dbReference>
<dbReference type="eggNOG" id="COG2723">
    <property type="taxonomic scope" value="Bacteria"/>
</dbReference>